<name>A0A3M7SJM5_BRAPC</name>
<keyword evidence="3" id="KW-1185">Reference proteome</keyword>
<sequence length="77" mass="9017">MYFSFRVYRSINCVNKNTGQPSKPRPALQGQSSENSEDFAASHFCFFCFLVTYTYLECFLFANKKKFAEKEEFAENI</sequence>
<proteinExistence type="predicted"/>
<accession>A0A3M7SJM5</accession>
<evidence type="ECO:0000313" key="2">
    <source>
        <dbReference type="EMBL" id="RNA35817.1"/>
    </source>
</evidence>
<evidence type="ECO:0000313" key="3">
    <source>
        <dbReference type="Proteomes" id="UP000276133"/>
    </source>
</evidence>
<dbReference type="EMBL" id="REGN01001284">
    <property type="protein sequence ID" value="RNA35817.1"/>
    <property type="molecule type" value="Genomic_DNA"/>
</dbReference>
<evidence type="ECO:0000256" key="1">
    <source>
        <dbReference type="SAM" id="Phobius"/>
    </source>
</evidence>
<feature type="transmembrane region" description="Helical" evidence="1">
    <location>
        <begin position="40"/>
        <end position="62"/>
    </location>
</feature>
<comment type="caution">
    <text evidence="2">The sequence shown here is derived from an EMBL/GenBank/DDBJ whole genome shotgun (WGS) entry which is preliminary data.</text>
</comment>
<reference evidence="2 3" key="1">
    <citation type="journal article" date="2018" name="Sci. Rep.">
        <title>Genomic signatures of local adaptation to the degree of environmental predictability in rotifers.</title>
        <authorList>
            <person name="Franch-Gras L."/>
            <person name="Hahn C."/>
            <person name="Garcia-Roger E.M."/>
            <person name="Carmona M.J."/>
            <person name="Serra M."/>
            <person name="Gomez A."/>
        </authorList>
    </citation>
    <scope>NUCLEOTIDE SEQUENCE [LARGE SCALE GENOMIC DNA]</scope>
    <source>
        <strain evidence="2">HYR1</strain>
    </source>
</reference>
<keyword evidence="1" id="KW-1133">Transmembrane helix</keyword>
<keyword evidence="1" id="KW-0812">Transmembrane</keyword>
<protein>
    <submittedName>
        <fullName evidence="2">Uncharacterized protein</fullName>
    </submittedName>
</protein>
<organism evidence="2 3">
    <name type="scientific">Brachionus plicatilis</name>
    <name type="common">Marine rotifer</name>
    <name type="synonym">Brachionus muelleri</name>
    <dbReference type="NCBI Taxonomy" id="10195"/>
    <lineage>
        <taxon>Eukaryota</taxon>
        <taxon>Metazoa</taxon>
        <taxon>Spiralia</taxon>
        <taxon>Gnathifera</taxon>
        <taxon>Rotifera</taxon>
        <taxon>Eurotatoria</taxon>
        <taxon>Monogononta</taxon>
        <taxon>Pseudotrocha</taxon>
        <taxon>Ploima</taxon>
        <taxon>Brachionidae</taxon>
        <taxon>Brachionus</taxon>
    </lineage>
</organism>
<dbReference type="AlphaFoldDB" id="A0A3M7SJM5"/>
<gene>
    <name evidence="2" type="ORF">BpHYR1_001907</name>
</gene>
<keyword evidence="1" id="KW-0472">Membrane</keyword>
<dbReference type="Proteomes" id="UP000276133">
    <property type="component" value="Unassembled WGS sequence"/>
</dbReference>